<name>A0ABU0AH42_9BACI</name>
<evidence type="ECO:0000313" key="2">
    <source>
        <dbReference type="EMBL" id="MDQ0270557.1"/>
    </source>
</evidence>
<keyword evidence="3" id="KW-1185">Reference proteome</keyword>
<accession>A0ABU0AH42</accession>
<dbReference type="RefSeq" id="WP_307475076.1">
    <property type="nucleotide sequence ID" value="NZ_JAUSUB010000009.1"/>
</dbReference>
<reference evidence="2 3" key="1">
    <citation type="submission" date="2023-07" db="EMBL/GenBank/DDBJ databases">
        <title>Genomic Encyclopedia of Type Strains, Phase IV (KMG-IV): sequencing the most valuable type-strain genomes for metagenomic binning, comparative biology and taxonomic classification.</title>
        <authorList>
            <person name="Goeker M."/>
        </authorList>
    </citation>
    <scope>NUCLEOTIDE SEQUENCE [LARGE SCALE GENOMIC DNA]</scope>
    <source>
        <strain evidence="2 3">DSM 23494</strain>
    </source>
</reference>
<dbReference type="Pfam" id="PF08378">
    <property type="entry name" value="NERD"/>
    <property type="match status" value="1"/>
</dbReference>
<dbReference type="Proteomes" id="UP001238088">
    <property type="component" value="Unassembled WGS sequence"/>
</dbReference>
<feature type="domain" description="NERD" evidence="1">
    <location>
        <begin position="37"/>
        <end position="147"/>
    </location>
</feature>
<comment type="caution">
    <text evidence="2">The sequence shown here is derived from an EMBL/GenBank/DDBJ whole genome shotgun (WGS) entry which is preliminary data.</text>
</comment>
<gene>
    <name evidence="2" type="ORF">J2S17_002432</name>
</gene>
<dbReference type="EMBL" id="JAUSUB010000009">
    <property type="protein sequence ID" value="MDQ0270557.1"/>
    <property type="molecule type" value="Genomic_DNA"/>
</dbReference>
<protein>
    <recommendedName>
        <fullName evidence="1">NERD domain-containing protein</fullName>
    </recommendedName>
</protein>
<evidence type="ECO:0000259" key="1">
    <source>
        <dbReference type="PROSITE" id="PS50965"/>
    </source>
</evidence>
<sequence length="192" mass="22771">MILKPLIDSVDFSLMQYLNKRLIMPPQKKQYLENLTKGAEGERHWEGWLNQLSNESIILYDLTLEYKHTIFQIDALCIFQKTIIAFEVKNYEGDFYINGDIWSSASGSEIKNPLLQVQRSESLLRPLLKTLNIQLPIEYYLVFVHPDFMLYQAPPHKKMIFPQQINRYIRHLNNIPSKMSRAHRDIAEHFIY</sequence>
<proteinExistence type="predicted"/>
<evidence type="ECO:0000313" key="3">
    <source>
        <dbReference type="Proteomes" id="UP001238088"/>
    </source>
</evidence>
<organism evidence="2 3">
    <name type="scientific">Cytobacillus purgationiresistens</name>
    <dbReference type="NCBI Taxonomy" id="863449"/>
    <lineage>
        <taxon>Bacteria</taxon>
        <taxon>Bacillati</taxon>
        <taxon>Bacillota</taxon>
        <taxon>Bacilli</taxon>
        <taxon>Bacillales</taxon>
        <taxon>Bacillaceae</taxon>
        <taxon>Cytobacillus</taxon>
    </lineage>
</organism>
<dbReference type="InterPro" id="IPR011528">
    <property type="entry name" value="NERD"/>
</dbReference>
<dbReference type="PROSITE" id="PS50965">
    <property type="entry name" value="NERD"/>
    <property type="match status" value="1"/>
</dbReference>